<reference evidence="15" key="1">
    <citation type="submission" date="2023-01" db="EMBL/GenBank/DDBJ databases">
        <title>Genome assembly of the deep-sea coral Lophelia pertusa.</title>
        <authorList>
            <person name="Herrera S."/>
            <person name="Cordes E."/>
        </authorList>
    </citation>
    <scope>NUCLEOTIDE SEQUENCE</scope>
    <source>
        <strain evidence="15">USNM1676648</strain>
        <tissue evidence="15">Polyp</tissue>
    </source>
</reference>
<sequence length="204" mass="22197">MAEINIVGVVSIVLFYLLILGVGLWAARKRQQGEEEAMLAGRSIGMVVGTFTLTATWVGGGYINGTAEVLYDSSQGLVWAQAPWGYALSLGLDHARKGIRYNAGPFPGKVRSTHGWTVIHPGFVGRDILVWSHLISSRCHSERRCGLDRFTSVIVSALIAIFYTLIGGLYSVAYTDVIQLICIFVGLVSMVSGVRYLQMRTSPA</sequence>
<dbReference type="Pfam" id="PF00474">
    <property type="entry name" value="SSF"/>
    <property type="match status" value="1"/>
</dbReference>
<evidence type="ECO:0000256" key="11">
    <source>
        <dbReference type="ARBA" id="ARBA00023180"/>
    </source>
</evidence>
<evidence type="ECO:0000256" key="13">
    <source>
        <dbReference type="RuleBase" id="RU362091"/>
    </source>
</evidence>
<keyword evidence="6" id="KW-0530">Neurotransmitter biosynthesis</keyword>
<evidence type="ECO:0000256" key="4">
    <source>
        <dbReference type="ARBA" id="ARBA00022692"/>
    </source>
</evidence>
<keyword evidence="9" id="KW-0406">Ion transport</keyword>
<accession>A0A9X0CFF1</accession>
<keyword evidence="3" id="KW-0813">Transport</keyword>
<evidence type="ECO:0000313" key="16">
    <source>
        <dbReference type="Proteomes" id="UP001163046"/>
    </source>
</evidence>
<dbReference type="GO" id="GO:0008292">
    <property type="term" value="P:acetylcholine biosynthetic process"/>
    <property type="evidence" value="ECO:0007669"/>
    <property type="project" value="TreeGrafter"/>
</dbReference>
<dbReference type="Proteomes" id="UP001163046">
    <property type="component" value="Unassembled WGS sequence"/>
</dbReference>
<evidence type="ECO:0000256" key="6">
    <source>
        <dbReference type="ARBA" id="ARBA00022979"/>
    </source>
</evidence>
<keyword evidence="5" id="KW-0769">Symport</keyword>
<dbReference type="PROSITE" id="PS50283">
    <property type="entry name" value="NA_SOLUT_SYMP_3"/>
    <property type="match status" value="1"/>
</dbReference>
<dbReference type="PANTHER" id="PTHR45897:SF4">
    <property type="entry name" value="HIGH-AFFINITY CHOLINE TRANSPORTER 1"/>
    <property type="match status" value="1"/>
</dbReference>
<evidence type="ECO:0000313" key="15">
    <source>
        <dbReference type="EMBL" id="KAJ7334428.1"/>
    </source>
</evidence>
<dbReference type="InterPro" id="IPR001734">
    <property type="entry name" value="Na/solute_symporter"/>
</dbReference>
<keyword evidence="8" id="KW-0915">Sodium</keyword>
<dbReference type="PANTHER" id="PTHR45897">
    <property type="entry name" value="HIGH-AFFINITY CHOLINE TRANSPORTER 1"/>
    <property type="match status" value="1"/>
</dbReference>
<name>A0A9X0CFF1_9CNID</name>
<organism evidence="15 16">
    <name type="scientific">Desmophyllum pertusum</name>
    <dbReference type="NCBI Taxonomy" id="174260"/>
    <lineage>
        <taxon>Eukaryota</taxon>
        <taxon>Metazoa</taxon>
        <taxon>Cnidaria</taxon>
        <taxon>Anthozoa</taxon>
        <taxon>Hexacorallia</taxon>
        <taxon>Scleractinia</taxon>
        <taxon>Caryophylliina</taxon>
        <taxon>Caryophylliidae</taxon>
        <taxon>Desmophyllum</taxon>
    </lineage>
</organism>
<evidence type="ECO:0000256" key="14">
    <source>
        <dbReference type="SAM" id="Phobius"/>
    </source>
</evidence>
<keyword evidence="10 14" id="KW-0472">Membrane</keyword>
<keyword evidence="4 14" id="KW-0812">Transmembrane</keyword>
<dbReference type="GO" id="GO:0005886">
    <property type="term" value="C:plasma membrane"/>
    <property type="evidence" value="ECO:0007669"/>
    <property type="project" value="TreeGrafter"/>
</dbReference>
<evidence type="ECO:0000256" key="12">
    <source>
        <dbReference type="ARBA" id="ARBA00023201"/>
    </source>
</evidence>
<keyword evidence="7 14" id="KW-1133">Transmembrane helix</keyword>
<keyword evidence="12" id="KW-0739">Sodium transport</keyword>
<evidence type="ECO:0000256" key="7">
    <source>
        <dbReference type="ARBA" id="ARBA00022989"/>
    </source>
</evidence>
<evidence type="ECO:0000256" key="3">
    <source>
        <dbReference type="ARBA" id="ARBA00022448"/>
    </source>
</evidence>
<dbReference type="AlphaFoldDB" id="A0A9X0CFF1"/>
<dbReference type="InterPro" id="IPR052244">
    <property type="entry name" value="Choline_transporter"/>
</dbReference>
<gene>
    <name evidence="15" type="ORF">OS493_014742</name>
</gene>
<evidence type="ECO:0000256" key="2">
    <source>
        <dbReference type="ARBA" id="ARBA00006434"/>
    </source>
</evidence>
<dbReference type="GO" id="GO:0005307">
    <property type="term" value="F:choline:sodium symporter activity"/>
    <property type="evidence" value="ECO:0007669"/>
    <property type="project" value="TreeGrafter"/>
</dbReference>
<feature type="transmembrane region" description="Helical" evidence="14">
    <location>
        <begin position="150"/>
        <end position="171"/>
    </location>
</feature>
<comment type="caution">
    <text evidence="15">The sequence shown here is derived from an EMBL/GenBank/DDBJ whole genome shotgun (WGS) entry which is preliminary data.</text>
</comment>
<feature type="transmembrane region" description="Helical" evidence="14">
    <location>
        <begin position="177"/>
        <end position="197"/>
    </location>
</feature>
<proteinExistence type="inferred from homology"/>
<evidence type="ECO:0000256" key="9">
    <source>
        <dbReference type="ARBA" id="ARBA00023065"/>
    </source>
</evidence>
<evidence type="ECO:0000256" key="1">
    <source>
        <dbReference type="ARBA" id="ARBA00004141"/>
    </source>
</evidence>
<evidence type="ECO:0000256" key="8">
    <source>
        <dbReference type="ARBA" id="ARBA00023053"/>
    </source>
</evidence>
<dbReference type="Gene3D" id="1.20.1730.10">
    <property type="entry name" value="Sodium/glucose cotransporter"/>
    <property type="match status" value="2"/>
</dbReference>
<comment type="subcellular location">
    <subcellularLocation>
        <location evidence="1">Membrane</location>
        <topology evidence="1">Multi-pass membrane protein</topology>
    </subcellularLocation>
</comment>
<evidence type="ECO:0000256" key="10">
    <source>
        <dbReference type="ARBA" id="ARBA00023136"/>
    </source>
</evidence>
<evidence type="ECO:0000256" key="5">
    <source>
        <dbReference type="ARBA" id="ARBA00022847"/>
    </source>
</evidence>
<dbReference type="InterPro" id="IPR038377">
    <property type="entry name" value="Na/Glc_symporter_sf"/>
</dbReference>
<feature type="transmembrane region" description="Helical" evidence="14">
    <location>
        <begin position="75"/>
        <end position="92"/>
    </location>
</feature>
<keyword evidence="16" id="KW-1185">Reference proteome</keyword>
<comment type="similarity">
    <text evidence="2 13">Belongs to the sodium:solute symporter (SSF) (TC 2.A.21) family.</text>
</comment>
<keyword evidence="11" id="KW-0325">Glycoprotein</keyword>
<feature type="transmembrane region" description="Helical" evidence="14">
    <location>
        <begin position="39"/>
        <end position="63"/>
    </location>
</feature>
<feature type="transmembrane region" description="Helical" evidence="14">
    <location>
        <begin position="6"/>
        <end position="27"/>
    </location>
</feature>
<dbReference type="EMBL" id="MU827784">
    <property type="protein sequence ID" value="KAJ7334428.1"/>
    <property type="molecule type" value="Genomic_DNA"/>
</dbReference>
<protein>
    <submittedName>
        <fullName evidence="15">Uncharacterized protein</fullName>
    </submittedName>
</protein>
<dbReference type="OrthoDB" id="546820at2759"/>